<sequence length="139" mass="14229">MHQPGAQQADAQHGDKHGGAVAEQVLDEATHGDARSNAGVPAGTNHYARAHAAVPHPAGGPTGGPTLGNDAKDMPGAAVPGEWDESESDDRKSGRGHRDVVRHKKLPAGCSTPVRGASNTISSRPDTGMMQSSGHPTPR</sequence>
<evidence type="ECO:0000313" key="2">
    <source>
        <dbReference type="EMBL" id="GLS02897.1"/>
    </source>
</evidence>
<feature type="region of interest" description="Disordered" evidence="1">
    <location>
        <begin position="1"/>
        <end position="139"/>
    </location>
</feature>
<dbReference type="Proteomes" id="UP001156836">
    <property type="component" value="Unassembled WGS sequence"/>
</dbReference>
<protein>
    <submittedName>
        <fullName evidence="2">Uncharacterized protein</fullName>
    </submittedName>
</protein>
<accession>A0ABQ6BNP9</accession>
<feature type="compositionally biased region" description="Polar residues" evidence="1">
    <location>
        <begin position="1"/>
        <end position="10"/>
    </location>
</feature>
<feature type="compositionally biased region" description="Low complexity" evidence="1">
    <location>
        <begin position="50"/>
        <end position="59"/>
    </location>
</feature>
<comment type="caution">
    <text evidence="2">The sequence shown here is derived from an EMBL/GenBank/DDBJ whole genome shotgun (WGS) entry which is preliminary data.</text>
</comment>
<organism evidence="2 3">
    <name type="scientific">Chitiniphilus shinanonensis</name>
    <dbReference type="NCBI Taxonomy" id="553088"/>
    <lineage>
        <taxon>Bacteria</taxon>
        <taxon>Pseudomonadati</taxon>
        <taxon>Pseudomonadota</taxon>
        <taxon>Betaproteobacteria</taxon>
        <taxon>Neisseriales</taxon>
        <taxon>Chitinibacteraceae</taxon>
        <taxon>Chitiniphilus</taxon>
    </lineage>
</organism>
<proteinExistence type="predicted"/>
<keyword evidence="3" id="KW-1185">Reference proteome</keyword>
<feature type="compositionally biased region" description="Basic and acidic residues" evidence="1">
    <location>
        <begin position="89"/>
        <end position="99"/>
    </location>
</feature>
<evidence type="ECO:0000313" key="3">
    <source>
        <dbReference type="Proteomes" id="UP001156836"/>
    </source>
</evidence>
<dbReference type="EMBL" id="BSOZ01000001">
    <property type="protein sequence ID" value="GLS02897.1"/>
    <property type="molecule type" value="Genomic_DNA"/>
</dbReference>
<name>A0ABQ6BNP9_9NEIS</name>
<feature type="compositionally biased region" description="Polar residues" evidence="1">
    <location>
        <begin position="117"/>
        <end position="139"/>
    </location>
</feature>
<gene>
    <name evidence="2" type="ORF">GCM10007860_00400</name>
</gene>
<evidence type="ECO:0000256" key="1">
    <source>
        <dbReference type="SAM" id="MobiDB-lite"/>
    </source>
</evidence>
<reference evidence="3" key="1">
    <citation type="journal article" date="2019" name="Int. J. Syst. Evol. Microbiol.">
        <title>The Global Catalogue of Microorganisms (GCM) 10K type strain sequencing project: providing services to taxonomists for standard genome sequencing and annotation.</title>
        <authorList>
            <consortium name="The Broad Institute Genomics Platform"/>
            <consortium name="The Broad Institute Genome Sequencing Center for Infectious Disease"/>
            <person name="Wu L."/>
            <person name="Ma J."/>
        </authorList>
    </citation>
    <scope>NUCLEOTIDE SEQUENCE [LARGE SCALE GENOMIC DNA]</scope>
    <source>
        <strain evidence="3">NBRC 104970</strain>
    </source>
</reference>